<dbReference type="KEGG" id="mpp:MICPUCDRAFT_50248"/>
<dbReference type="PANTHER" id="PTHR22603">
    <property type="entry name" value="CHOLINE/ETHANOALAMINE KINASE"/>
    <property type="match status" value="1"/>
</dbReference>
<comment type="pathway">
    <text evidence="1">Phospholipid metabolism; phosphatidylethanolamine biosynthesis; phosphatidylethanolamine from ethanolamine: step 1/3.</text>
</comment>
<dbReference type="OMA" id="YEAQMCE"/>
<comment type="similarity">
    <text evidence="2">Belongs to the choline/ethanolamine kinase family.</text>
</comment>
<dbReference type="EC" id="2.7.1.82" evidence="3"/>
<proteinExistence type="inferred from homology"/>
<dbReference type="OrthoDB" id="197421at2759"/>
<sequence>MACSALITAADWHAHHARSRHRESRARRSRAASGTGRYEESIRRVVNADNTARLRSEELSKGFCNSVHLVRGVNGDDEALVVKLYSDLSLLRTESDQRGAVDKIASVFGLGPTVWSSTHEGIAHSFVPGRVLEEVDMHTRSDVGVAAARLVARFHSLQVPREFDAERQPLLWKWFDRMLDEIGESDDVGVLPDSVNLDVLRAEVKEMRESITSAGEMFTVVLAHGDLKPANVMLQNDAPVELKLIDLELSGPNYRGFDLMKLFRTNSETFSEEKFAAFLSEYCRAARLDENAVRNIEAETKLFEPLTWLEAAVFFALVVVLGTDAGGPSGDSARWLDLLHSRYDSYLETRQLFAHHMSQLTRAE</sequence>
<dbReference type="SUPFAM" id="SSF56112">
    <property type="entry name" value="Protein kinase-like (PK-like)"/>
    <property type="match status" value="1"/>
</dbReference>
<dbReference type="AlphaFoldDB" id="C1MHM0"/>
<keyword evidence="5" id="KW-1185">Reference proteome</keyword>
<dbReference type="Pfam" id="PF01633">
    <property type="entry name" value="Choline_kinase"/>
    <property type="match status" value="1"/>
</dbReference>
<reference evidence="4 5" key="1">
    <citation type="journal article" date="2009" name="Science">
        <title>Green evolution and dynamic adaptations revealed by genomes of the marine picoeukaryotes Micromonas.</title>
        <authorList>
            <person name="Worden A.Z."/>
            <person name="Lee J.H."/>
            <person name="Mock T."/>
            <person name="Rouze P."/>
            <person name="Simmons M.P."/>
            <person name="Aerts A.L."/>
            <person name="Allen A.E."/>
            <person name="Cuvelier M.L."/>
            <person name="Derelle E."/>
            <person name="Everett M.V."/>
            <person name="Foulon E."/>
            <person name="Grimwood J."/>
            <person name="Gundlach H."/>
            <person name="Henrissat B."/>
            <person name="Napoli C."/>
            <person name="McDonald S.M."/>
            <person name="Parker M.S."/>
            <person name="Rombauts S."/>
            <person name="Salamov A."/>
            <person name="Von Dassow P."/>
            <person name="Badger J.H."/>
            <person name="Coutinho P.M."/>
            <person name="Demir E."/>
            <person name="Dubchak I."/>
            <person name="Gentemann C."/>
            <person name="Eikrem W."/>
            <person name="Gready J.E."/>
            <person name="John U."/>
            <person name="Lanier W."/>
            <person name="Lindquist E.A."/>
            <person name="Lucas S."/>
            <person name="Mayer K.F."/>
            <person name="Moreau H."/>
            <person name="Not F."/>
            <person name="Otillar R."/>
            <person name="Panaud O."/>
            <person name="Pangilinan J."/>
            <person name="Paulsen I."/>
            <person name="Piegu B."/>
            <person name="Poliakov A."/>
            <person name="Robbens S."/>
            <person name="Schmutz J."/>
            <person name="Toulza E."/>
            <person name="Wyss T."/>
            <person name="Zelensky A."/>
            <person name="Zhou K."/>
            <person name="Armbrust E.V."/>
            <person name="Bhattacharya D."/>
            <person name="Goodenough U.W."/>
            <person name="Van de Peer Y."/>
            <person name="Grigoriev I.V."/>
        </authorList>
    </citation>
    <scope>NUCLEOTIDE SEQUENCE [LARGE SCALE GENOMIC DNA]</scope>
    <source>
        <strain evidence="4 5">CCMP1545</strain>
    </source>
</reference>
<dbReference type="EMBL" id="GG663735">
    <property type="protein sequence ID" value="EEH60231.1"/>
    <property type="molecule type" value="Genomic_DNA"/>
</dbReference>
<dbReference type="GO" id="GO:0004305">
    <property type="term" value="F:ethanolamine kinase activity"/>
    <property type="evidence" value="ECO:0007669"/>
    <property type="project" value="UniProtKB-EC"/>
</dbReference>
<evidence type="ECO:0000313" key="5">
    <source>
        <dbReference type="Proteomes" id="UP000001876"/>
    </source>
</evidence>
<gene>
    <name evidence="4" type="ORF">MICPUCDRAFT_50248</name>
</gene>
<evidence type="ECO:0000256" key="1">
    <source>
        <dbReference type="ARBA" id="ARBA00037883"/>
    </source>
</evidence>
<dbReference type="PANTHER" id="PTHR22603:SF66">
    <property type="entry name" value="ETHANOLAMINE KINASE"/>
    <property type="match status" value="1"/>
</dbReference>
<evidence type="ECO:0000256" key="3">
    <source>
        <dbReference type="ARBA" id="ARBA00038874"/>
    </source>
</evidence>
<dbReference type="eggNOG" id="KOG4720">
    <property type="taxonomic scope" value="Eukaryota"/>
</dbReference>
<name>C1MHM0_MICPC</name>
<dbReference type="Proteomes" id="UP000001876">
    <property type="component" value="Unassembled WGS sequence"/>
</dbReference>
<accession>C1MHM0</accession>
<dbReference type="Gene3D" id="3.90.1200.10">
    <property type="match status" value="1"/>
</dbReference>
<dbReference type="GeneID" id="9680699"/>
<dbReference type="GO" id="GO:0005737">
    <property type="term" value="C:cytoplasm"/>
    <property type="evidence" value="ECO:0007669"/>
    <property type="project" value="TreeGrafter"/>
</dbReference>
<organism evidence="5">
    <name type="scientific">Micromonas pusilla (strain CCMP1545)</name>
    <name type="common">Picoplanktonic green alga</name>
    <dbReference type="NCBI Taxonomy" id="564608"/>
    <lineage>
        <taxon>Eukaryota</taxon>
        <taxon>Viridiplantae</taxon>
        <taxon>Chlorophyta</taxon>
        <taxon>Mamiellophyceae</taxon>
        <taxon>Mamiellales</taxon>
        <taxon>Mamiellaceae</taxon>
        <taxon>Micromonas</taxon>
    </lineage>
</organism>
<evidence type="ECO:0000256" key="2">
    <source>
        <dbReference type="ARBA" id="ARBA00038211"/>
    </source>
</evidence>
<protein>
    <recommendedName>
        <fullName evidence="3">ethanolamine kinase</fullName>
        <ecNumber evidence="3">2.7.1.82</ecNumber>
    </recommendedName>
</protein>
<dbReference type="RefSeq" id="XP_003054979.1">
    <property type="nucleotide sequence ID" value="XM_003054933.1"/>
</dbReference>
<evidence type="ECO:0000313" key="4">
    <source>
        <dbReference type="EMBL" id="EEH60231.1"/>
    </source>
</evidence>
<dbReference type="STRING" id="564608.C1MHM0"/>
<dbReference type="InterPro" id="IPR011009">
    <property type="entry name" value="Kinase-like_dom_sf"/>
</dbReference>
<dbReference type="GO" id="GO:0006646">
    <property type="term" value="P:phosphatidylethanolamine biosynthetic process"/>
    <property type="evidence" value="ECO:0007669"/>
    <property type="project" value="TreeGrafter"/>
</dbReference>